<keyword evidence="7" id="KW-0527">Neuropeptide</keyword>
<dbReference type="GO" id="GO:0007218">
    <property type="term" value="P:neuropeptide signaling pathway"/>
    <property type="evidence" value="ECO:0007669"/>
    <property type="project" value="UniProtKB-KW"/>
</dbReference>
<dbReference type="RefSeq" id="XP_031135264.1">
    <property type="nucleotide sequence ID" value="XM_031279404.2"/>
</dbReference>
<evidence type="ECO:0000256" key="5">
    <source>
        <dbReference type="ARBA" id="ARBA00022729"/>
    </source>
</evidence>
<gene>
    <name evidence="9" type="primary">LOC116035996</name>
</gene>
<keyword evidence="3" id="KW-0964">Secreted</keyword>
<dbReference type="GO" id="GO:0005576">
    <property type="term" value="C:extracellular region"/>
    <property type="evidence" value="ECO:0007669"/>
    <property type="project" value="UniProtKB-SubCell"/>
</dbReference>
<evidence type="ECO:0000256" key="8">
    <source>
        <dbReference type="SAM" id="SignalP"/>
    </source>
</evidence>
<feature type="signal peptide" evidence="8">
    <location>
        <begin position="1"/>
        <end position="20"/>
    </location>
</feature>
<name>A0A8C9Y821_SANLU</name>
<dbReference type="GO" id="GO:0007217">
    <property type="term" value="P:tachykinin receptor signaling pathway"/>
    <property type="evidence" value="ECO:0007669"/>
    <property type="project" value="InterPro"/>
</dbReference>
<dbReference type="GeneID" id="116035996"/>
<accession>A0A8C9Y821</accession>
<feature type="chain" id="PRO_5034877183" evidence="8">
    <location>
        <begin position="21"/>
        <end position="116"/>
    </location>
</feature>
<dbReference type="InterPro" id="IPR008216">
    <property type="entry name" value="Tachykinin_fam"/>
</dbReference>
<reference evidence="9" key="2">
    <citation type="submission" date="2025-09" db="UniProtKB">
        <authorList>
            <consortium name="Ensembl"/>
        </authorList>
    </citation>
    <scope>IDENTIFICATION</scope>
</reference>
<sequence>MMELVKLVLIVVLLLTTVLSQETDVDNWREDIEEDTWPNSDVIQDMFMRMTRKPGPRQYFGLMGKKDSAKTQTARKRHRFHTFVGLMGKRSFEDQGVILPTVTLKGNLGENLRGNR</sequence>
<reference evidence="9" key="1">
    <citation type="submission" date="2025-08" db="UniProtKB">
        <authorList>
            <consortium name="Ensembl"/>
        </authorList>
    </citation>
    <scope>IDENTIFICATION</scope>
</reference>
<dbReference type="Ensembl" id="ENSSLUT00000019575.1">
    <property type="protein sequence ID" value="ENSSLUP00000018982.1"/>
    <property type="gene ID" value="ENSSLUG00000008800.1"/>
</dbReference>
<dbReference type="PRINTS" id="PR01829">
    <property type="entry name" value="PROTACHYKNIN"/>
</dbReference>
<keyword evidence="4" id="KW-0165">Cleavage on pair of basic residues</keyword>
<dbReference type="PROSITE" id="PS00267">
    <property type="entry name" value="TACHYKININ"/>
    <property type="match status" value="1"/>
</dbReference>
<proteinExistence type="inferred from homology"/>
<dbReference type="PANTHER" id="PTHR11250">
    <property type="entry name" value="TACHYKININ"/>
    <property type="match status" value="1"/>
</dbReference>
<evidence type="ECO:0000256" key="6">
    <source>
        <dbReference type="ARBA" id="ARBA00022815"/>
    </source>
</evidence>
<comment type="similarity">
    <text evidence="2">Belongs to the tachykinin family.</text>
</comment>
<dbReference type="OrthoDB" id="9936276at2759"/>
<keyword evidence="5 8" id="KW-0732">Signal</keyword>
<dbReference type="AlphaFoldDB" id="A0A8C9Y821"/>
<dbReference type="KEGG" id="sluc:116035996"/>
<dbReference type="GeneTree" id="ENSGT00940000178392"/>
<evidence type="ECO:0000256" key="1">
    <source>
        <dbReference type="ARBA" id="ARBA00004613"/>
    </source>
</evidence>
<evidence type="ECO:0000313" key="10">
    <source>
        <dbReference type="Proteomes" id="UP000694568"/>
    </source>
</evidence>
<comment type="subcellular location">
    <subcellularLocation>
        <location evidence="1">Secreted</location>
    </subcellularLocation>
</comment>
<evidence type="ECO:0000313" key="9">
    <source>
        <dbReference type="Ensembl" id="ENSSLUP00000018982.1"/>
    </source>
</evidence>
<organism evidence="9 10">
    <name type="scientific">Sander lucioperca</name>
    <name type="common">Pike-perch</name>
    <name type="synonym">Perca lucioperca</name>
    <dbReference type="NCBI Taxonomy" id="283035"/>
    <lineage>
        <taxon>Eukaryota</taxon>
        <taxon>Metazoa</taxon>
        <taxon>Chordata</taxon>
        <taxon>Craniata</taxon>
        <taxon>Vertebrata</taxon>
        <taxon>Euteleostomi</taxon>
        <taxon>Actinopterygii</taxon>
        <taxon>Neopterygii</taxon>
        <taxon>Teleostei</taxon>
        <taxon>Neoteleostei</taxon>
        <taxon>Acanthomorphata</taxon>
        <taxon>Eupercaria</taxon>
        <taxon>Perciformes</taxon>
        <taxon>Percoidei</taxon>
        <taxon>Percidae</taxon>
        <taxon>Luciopercinae</taxon>
        <taxon>Sander</taxon>
    </lineage>
</organism>
<keyword evidence="10" id="KW-1185">Reference proteome</keyword>
<evidence type="ECO:0000256" key="7">
    <source>
        <dbReference type="ARBA" id="ARBA00023320"/>
    </source>
</evidence>
<dbReference type="InterPro" id="IPR013055">
    <property type="entry name" value="Tachy_Neuro_lke_CS"/>
</dbReference>
<evidence type="ECO:0000256" key="2">
    <source>
        <dbReference type="ARBA" id="ARBA00007518"/>
    </source>
</evidence>
<evidence type="ECO:0000256" key="3">
    <source>
        <dbReference type="ARBA" id="ARBA00022525"/>
    </source>
</evidence>
<keyword evidence="6" id="KW-0027">Amidation</keyword>
<evidence type="ECO:0000256" key="4">
    <source>
        <dbReference type="ARBA" id="ARBA00022685"/>
    </source>
</evidence>
<dbReference type="PANTHER" id="PTHR11250:SF0">
    <property type="entry name" value="TACHYKININ PRECURSOR 1"/>
    <property type="match status" value="1"/>
</dbReference>
<dbReference type="Proteomes" id="UP000694568">
    <property type="component" value="Unplaced"/>
</dbReference>
<protein>
    <submittedName>
        <fullName evidence="9">Protachykinin-like</fullName>
    </submittedName>
</protein>